<evidence type="ECO:0000313" key="2">
    <source>
        <dbReference type="Proteomes" id="UP001168821"/>
    </source>
</evidence>
<dbReference type="GO" id="GO:0036064">
    <property type="term" value="C:ciliary basal body"/>
    <property type="evidence" value="ECO:0007669"/>
    <property type="project" value="TreeGrafter"/>
</dbReference>
<sequence length="419" mass="47296">MFVSAGLDLQIHSSTPSGVENLQVQYPPSTAKIVKVSICNDNSYIAVLRENEKPQIFSAKDRQNVRLIHTINVSNISALSFKHNTKKIIAMGTTTGDVIMYDTKGRMVANIFNKIMDSVKVLEFTCDDKQLCGFDGSTFFVFPEINANSHLKRYKQQAECCFLRCHPFIMNRVVLGCTNGHVGVWDVQNGVELVHLENSKPPITGLAMSSCGNFLIVAEKNLKLYNIDYTASTTSFQYDLVQEKPVSSLDLSTDDKLLAVGLNDGTLKIYNVKEQLKQIYSNKLHDTSIEIIAFENIPREINTNFVSFVKHVEESKVNDVGGTPRSTHGREKAIKNVKTDHRDENVERMKRSLMKLVRAEMDCLENQLNEHCVKFQKFLDNEFETIDTIIKKKWDIFNAGDMNQIIKAICPEEAREGAG</sequence>
<dbReference type="PANTHER" id="PTHR44414:SF1">
    <property type="entry name" value="PROTEIN NEDD1"/>
    <property type="match status" value="1"/>
</dbReference>
<dbReference type="SUPFAM" id="SSF50978">
    <property type="entry name" value="WD40 repeat-like"/>
    <property type="match status" value="1"/>
</dbReference>
<dbReference type="AlphaFoldDB" id="A0AA38HRM0"/>
<keyword evidence="2" id="KW-1185">Reference proteome</keyword>
<proteinExistence type="predicted"/>
<dbReference type="Pfam" id="PF00400">
    <property type="entry name" value="WD40"/>
    <property type="match status" value="1"/>
</dbReference>
<reference evidence="1" key="1">
    <citation type="journal article" date="2023" name="G3 (Bethesda)">
        <title>Whole genome assemblies of Zophobas morio and Tenebrio molitor.</title>
        <authorList>
            <person name="Kaur S."/>
            <person name="Stinson S.A."/>
            <person name="diCenzo G.C."/>
        </authorList>
    </citation>
    <scope>NUCLEOTIDE SEQUENCE</scope>
    <source>
        <strain evidence="1">QUZm001</strain>
    </source>
</reference>
<dbReference type="GO" id="GO:0005814">
    <property type="term" value="C:centriole"/>
    <property type="evidence" value="ECO:0007669"/>
    <property type="project" value="TreeGrafter"/>
</dbReference>
<dbReference type="GO" id="GO:0000278">
    <property type="term" value="P:mitotic cell cycle"/>
    <property type="evidence" value="ECO:0007669"/>
    <property type="project" value="TreeGrafter"/>
</dbReference>
<dbReference type="GO" id="GO:0043015">
    <property type="term" value="F:gamma-tubulin binding"/>
    <property type="evidence" value="ECO:0007669"/>
    <property type="project" value="TreeGrafter"/>
</dbReference>
<name>A0AA38HRM0_9CUCU</name>
<comment type="caution">
    <text evidence="1">The sequence shown here is derived from an EMBL/GenBank/DDBJ whole genome shotgun (WGS) entry which is preliminary data.</text>
</comment>
<dbReference type="InterPro" id="IPR052818">
    <property type="entry name" value="NEDD1_Spindle_Assembly"/>
</dbReference>
<dbReference type="GO" id="GO:0000922">
    <property type="term" value="C:spindle pole"/>
    <property type="evidence" value="ECO:0007669"/>
    <property type="project" value="TreeGrafter"/>
</dbReference>
<dbReference type="PANTHER" id="PTHR44414">
    <property type="entry name" value="PROTEIN NEDD1"/>
    <property type="match status" value="1"/>
</dbReference>
<dbReference type="GO" id="GO:0005737">
    <property type="term" value="C:cytoplasm"/>
    <property type="evidence" value="ECO:0007669"/>
    <property type="project" value="TreeGrafter"/>
</dbReference>
<dbReference type="GO" id="GO:0007020">
    <property type="term" value="P:microtubule nucleation"/>
    <property type="evidence" value="ECO:0007669"/>
    <property type="project" value="TreeGrafter"/>
</dbReference>
<organism evidence="1 2">
    <name type="scientific">Zophobas morio</name>
    <dbReference type="NCBI Taxonomy" id="2755281"/>
    <lineage>
        <taxon>Eukaryota</taxon>
        <taxon>Metazoa</taxon>
        <taxon>Ecdysozoa</taxon>
        <taxon>Arthropoda</taxon>
        <taxon>Hexapoda</taxon>
        <taxon>Insecta</taxon>
        <taxon>Pterygota</taxon>
        <taxon>Neoptera</taxon>
        <taxon>Endopterygota</taxon>
        <taxon>Coleoptera</taxon>
        <taxon>Polyphaga</taxon>
        <taxon>Cucujiformia</taxon>
        <taxon>Tenebrionidae</taxon>
        <taxon>Zophobas</taxon>
    </lineage>
</organism>
<protein>
    <submittedName>
        <fullName evidence="1">Uncharacterized protein</fullName>
    </submittedName>
</protein>
<dbReference type="InterPro" id="IPR001680">
    <property type="entry name" value="WD40_rpt"/>
</dbReference>
<dbReference type="InterPro" id="IPR036322">
    <property type="entry name" value="WD40_repeat_dom_sf"/>
</dbReference>
<evidence type="ECO:0000313" key="1">
    <source>
        <dbReference type="EMBL" id="KAJ3641387.1"/>
    </source>
</evidence>
<dbReference type="GO" id="GO:0005813">
    <property type="term" value="C:centrosome"/>
    <property type="evidence" value="ECO:0007669"/>
    <property type="project" value="TreeGrafter"/>
</dbReference>
<gene>
    <name evidence="1" type="ORF">Zmor_027897</name>
</gene>
<dbReference type="Gene3D" id="2.130.10.10">
    <property type="entry name" value="YVTN repeat-like/Quinoprotein amine dehydrogenase"/>
    <property type="match status" value="2"/>
</dbReference>
<dbReference type="EMBL" id="JALNTZ010000009">
    <property type="protein sequence ID" value="KAJ3641387.1"/>
    <property type="molecule type" value="Genomic_DNA"/>
</dbReference>
<dbReference type="InterPro" id="IPR015943">
    <property type="entry name" value="WD40/YVTN_repeat-like_dom_sf"/>
</dbReference>
<dbReference type="SMART" id="SM00320">
    <property type="entry name" value="WD40"/>
    <property type="match status" value="4"/>
</dbReference>
<accession>A0AA38HRM0</accession>
<dbReference type="Proteomes" id="UP001168821">
    <property type="component" value="Unassembled WGS sequence"/>
</dbReference>